<protein>
    <recommendedName>
        <fullName evidence="4">Lipoprotein</fullName>
    </recommendedName>
</protein>
<keyword evidence="1" id="KW-0732">Signal</keyword>
<accession>A0ABV4SM56</accession>
<comment type="caution">
    <text evidence="2">The sequence shown here is derived from an EMBL/GenBank/DDBJ whole genome shotgun (WGS) entry which is preliminary data.</text>
</comment>
<evidence type="ECO:0000256" key="1">
    <source>
        <dbReference type="SAM" id="SignalP"/>
    </source>
</evidence>
<evidence type="ECO:0000313" key="3">
    <source>
        <dbReference type="Proteomes" id="UP001571476"/>
    </source>
</evidence>
<dbReference type="EMBL" id="JBGOSP010000008">
    <property type="protein sequence ID" value="MFA3838003.1"/>
    <property type="molecule type" value="Genomic_DNA"/>
</dbReference>
<feature type="signal peptide" evidence="1">
    <location>
        <begin position="1"/>
        <end position="23"/>
    </location>
</feature>
<reference evidence="2 3" key="1">
    <citation type="submission" date="2024-08" db="EMBL/GenBank/DDBJ databases">
        <title>Genome sequence of Streptomyces aureus CACIA-1.46HGO.</title>
        <authorList>
            <person name="Evangelista-Martinez Z."/>
        </authorList>
    </citation>
    <scope>NUCLEOTIDE SEQUENCE [LARGE SCALE GENOMIC DNA]</scope>
    <source>
        <strain evidence="2 3">CACIA-1.46HGO</strain>
    </source>
</reference>
<dbReference type="PROSITE" id="PS51257">
    <property type="entry name" value="PROKAR_LIPOPROTEIN"/>
    <property type="match status" value="1"/>
</dbReference>
<name>A0ABV4SM56_9ACTN</name>
<evidence type="ECO:0000313" key="2">
    <source>
        <dbReference type="EMBL" id="MFA3838003.1"/>
    </source>
</evidence>
<gene>
    <name evidence="2" type="ORF">ACEG43_17835</name>
</gene>
<evidence type="ECO:0008006" key="4">
    <source>
        <dbReference type="Google" id="ProtNLM"/>
    </source>
</evidence>
<keyword evidence="3" id="KW-1185">Reference proteome</keyword>
<sequence>MMSGRGIRGAAAALLVAPVLLVAAGCSDNDTSPSGAVSKAASAASSAASRGGDVVASATAKAKEELDRIKGGVNAKGDIALGDVTKDGDRLTVPVTATNSSGSQASYAVQVNFRDSSGNLLDTVVVTVDDVDKGKSEKATARSNRNLTGDVRADVGRALRH</sequence>
<dbReference type="RefSeq" id="WP_326713337.1">
    <property type="nucleotide sequence ID" value="NZ_BAAAKQ010000050.1"/>
</dbReference>
<organism evidence="2 3">
    <name type="scientific">Streptomyces aureus</name>
    <dbReference type="NCBI Taxonomy" id="193461"/>
    <lineage>
        <taxon>Bacteria</taxon>
        <taxon>Bacillati</taxon>
        <taxon>Actinomycetota</taxon>
        <taxon>Actinomycetes</taxon>
        <taxon>Kitasatosporales</taxon>
        <taxon>Streptomycetaceae</taxon>
        <taxon>Streptomyces</taxon>
    </lineage>
</organism>
<feature type="chain" id="PRO_5046515301" description="Lipoprotein" evidence="1">
    <location>
        <begin position="24"/>
        <end position="161"/>
    </location>
</feature>
<dbReference type="Proteomes" id="UP001571476">
    <property type="component" value="Unassembled WGS sequence"/>
</dbReference>
<proteinExistence type="predicted"/>